<dbReference type="InterPro" id="IPR027417">
    <property type="entry name" value="P-loop_NTPase"/>
</dbReference>
<evidence type="ECO:0008006" key="3">
    <source>
        <dbReference type="Google" id="ProtNLM"/>
    </source>
</evidence>
<name>A0A4Y3W9J6_NITWI</name>
<gene>
    <name evidence="1" type="ORF">NWI01_11570</name>
</gene>
<evidence type="ECO:0000313" key="1">
    <source>
        <dbReference type="EMBL" id="GEC15265.1"/>
    </source>
</evidence>
<dbReference type="Gene3D" id="3.40.50.300">
    <property type="entry name" value="P-loop containing nucleotide triphosphate hydrolases"/>
    <property type="match status" value="1"/>
</dbReference>
<accession>A0A4Y3W9J6</accession>
<dbReference type="RefSeq" id="WP_141382998.1">
    <property type="nucleotide sequence ID" value="NZ_BJNF01000027.1"/>
</dbReference>
<comment type="caution">
    <text evidence="1">The sequence shown here is derived from an EMBL/GenBank/DDBJ whole genome shotgun (WGS) entry which is preliminary data.</text>
</comment>
<sequence length="485" mass="53447">MKPLFTMRRAVEDANLLGSMLAGDSWRVWRTLLIASRGEPLSSDELAMFMARTGRDSAPTVPFEELCFVAGRRSGKTVSMSCLATYLAALCDWSDVLGLGDRGKLLFLAQSQSTAKIALDYTSALFTNVPMLAKLVKNITADSIVLKNRIDLEIRPASFRNLRGMSAVGVVADEVAFWRDADSSVNPDREILNAVRPAMARTRGPLIMASSPYARKGVLFETFQGSYGQNDARTLVVHGDTRSFNETVSQEFIDAELARDYEYAAAEYLGQFRTDIADFVSRETVAACIESGVRERLPIREHRYLGFVDPSGGSSDSMTLAIAHKEGKTAILDAVREVKPPFSPEAVVLEFAALLRAYRVSQVTGDKYAGEWCAEQFRKAGIYYEAAAAPKSDLYRDLLPMLNSRGCDLLDNDRLVHQLCGLERRTGRSGKDSIDHGRGAHDDLANSVAGALTLAEQGLASDPKREAAWMKAADRARERMSRWMV</sequence>
<protein>
    <recommendedName>
        <fullName evidence="3">Terminase</fullName>
    </recommendedName>
</protein>
<dbReference type="OrthoDB" id="280696at2"/>
<dbReference type="Gene3D" id="3.30.420.240">
    <property type="match status" value="1"/>
</dbReference>
<reference evidence="1 2" key="1">
    <citation type="submission" date="2019-06" db="EMBL/GenBank/DDBJ databases">
        <title>Whole genome shotgun sequence of Nitrobacter winogradskyi NBRC 14297.</title>
        <authorList>
            <person name="Hosoyama A."/>
            <person name="Uohara A."/>
            <person name="Ohji S."/>
            <person name="Ichikawa N."/>
        </authorList>
    </citation>
    <scope>NUCLEOTIDE SEQUENCE [LARGE SCALE GENOMIC DNA]</scope>
    <source>
        <strain evidence="1 2">NBRC 14297</strain>
    </source>
</reference>
<organism evidence="1 2">
    <name type="scientific">Nitrobacter winogradskyi</name>
    <name type="common">Nitrobacter agilis</name>
    <dbReference type="NCBI Taxonomy" id="913"/>
    <lineage>
        <taxon>Bacteria</taxon>
        <taxon>Pseudomonadati</taxon>
        <taxon>Pseudomonadota</taxon>
        <taxon>Alphaproteobacteria</taxon>
        <taxon>Hyphomicrobiales</taxon>
        <taxon>Nitrobacteraceae</taxon>
        <taxon>Nitrobacter</taxon>
    </lineage>
</organism>
<proteinExistence type="predicted"/>
<dbReference type="AlphaFoldDB" id="A0A4Y3W9J6"/>
<dbReference type="EMBL" id="BJNF01000027">
    <property type="protein sequence ID" value="GEC15265.1"/>
    <property type="molecule type" value="Genomic_DNA"/>
</dbReference>
<evidence type="ECO:0000313" key="2">
    <source>
        <dbReference type="Proteomes" id="UP000318825"/>
    </source>
</evidence>
<dbReference type="Proteomes" id="UP000318825">
    <property type="component" value="Unassembled WGS sequence"/>
</dbReference>